<dbReference type="SUPFAM" id="SSF52540">
    <property type="entry name" value="P-loop containing nucleoside triphosphate hydrolases"/>
    <property type="match status" value="1"/>
</dbReference>
<evidence type="ECO:0000313" key="2">
    <source>
        <dbReference type="Proteomes" id="UP001158067"/>
    </source>
</evidence>
<sequence length="1261" mass="141233">MFKLDSENLKLLSGESGRGINDFVNDLIRGEMLVNGISIDTFSYQLRTNIGDGGADSSLSVPIPKSISGYLTCRSCWQFKSSLAYVQKSLIAEIKKEMRKPYAADLIQKGYGYRFALLADVREPATKAIEAAMLDVATQLCAEKEQANAVTPRLVDGAKLLSWASTQPAVAVTLLNQYGEFVDLKTWVEAQQSQTPTYVPNPDWSAIANMMRTHVDFQQPPVGNNIVLPISGPSGVGKTRLVAETLVAINGASALVVQTSNDAEARRLASHAARSAGCRMILVVDECGAEAIYEIRNLLAKCTDRVRVIAIEHLERLRTSQAYDPGRWLEKMSPDIIRQILESNFPEIDKSDRRFVTAKSDGSIRFAALICDNSDTIDFRDLTQSATFVDDFLERYLADDDRRNLLGLLALFQRIGFRDEVVNELDCLLEVSGTDKRQMMQQVDHLKRISGFVLQEGRYWYVSPEVILPSLFRHGWRHFVEYDLHAFLEKLPPNMLAQLHTRASRYGGEEVTAQLADYFRDAMSNLSVTDLQNSRIAEIAVTVIELDPDRFLPSLTRLLESADDTAIAALDQYDSMGRHGGRRYLIWMLEKMACFSEYFAEAERSLFRLAQYETEPNIGNNATKTWASLFRIRGSGTSLHFRERLPVLADRLSSSNEGELCKLAVENVLQRPTGKPTPPEFYMGRRVPDAWRPDDEEEEAQLLVEGIQAIANAISRPTNQTANQLLEGILDSLFWPITRGVISPIREALDGELLSAAQSMRLRNRLINIETSFYSDDQTNTPPHHDQLLEWISALQPSDFGGRLRSLISCDLWDDRFRPEMQNEEGELSGLADEVVKTPALLLSELDWLHSEEALSANRIGFTIGKRDVEQDLAPPIADAAVSSGNVEFMAGYFRAICSLPDPPQFASELISAVDKITESYPKQSLQLLISAGDHVDAFDRLIRMTSARDVGSCDVINFAHHFGRSVLSVSRFRTLFRSLHTETDGSERDLLCLIKLLHVYHLSSSREGASESLYNESSFTDEVVSLLQDTVSIADGRIAGEWIKIAKALVQSGHTGTFSVLQESLLTEHLTLTRLSLQLLTELASVHAQSVMDAFGASVTDKERGIYLRVHVCSELVDALPPEIVLDWVRVDPESRSKLIARHLPTPGSVDEFERGGDPDNADEAAALDEAWAIPELLDQFLQEFGSNEVLSELHAGHHSRGGWSGQMSLALRNEAARFEHLLSHENQWVQRWAQEEVRSLRDWADREEIREREESILDQ</sequence>
<organism evidence="1 2">
    <name type="scientific">Neorhodopirellula lusitana</name>
    <dbReference type="NCBI Taxonomy" id="445327"/>
    <lineage>
        <taxon>Bacteria</taxon>
        <taxon>Pseudomonadati</taxon>
        <taxon>Planctomycetota</taxon>
        <taxon>Planctomycetia</taxon>
        <taxon>Pirellulales</taxon>
        <taxon>Pirellulaceae</taxon>
        <taxon>Neorhodopirellula</taxon>
    </lineage>
</organism>
<dbReference type="RefSeq" id="WP_283433690.1">
    <property type="nucleotide sequence ID" value="NZ_FXUG01000009.1"/>
</dbReference>
<dbReference type="InterPro" id="IPR027417">
    <property type="entry name" value="P-loop_NTPase"/>
</dbReference>
<proteinExistence type="predicted"/>
<keyword evidence="2" id="KW-1185">Reference proteome</keyword>
<evidence type="ECO:0000313" key="1">
    <source>
        <dbReference type="EMBL" id="SMP65596.1"/>
    </source>
</evidence>
<reference evidence="1 2" key="1">
    <citation type="submission" date="2017-05" db="EMBL/GenBank/DDBJ databases">
        <authorList>
            <person name="Varghese N."/>
            <person name="Submissions S."/>
        </authorList>
    </citation>
    <scope>NUCLEOTIDE SEQUENCE [LARGE SCALE GENOMIC DNA]</scope>
    <source>
        <strain evidence="1 2">DSM 25457</strain>
    </source>
</reference>
<comment type="caution">
    <text evidence="1">The sequence shown here is derived from an EMBL/GenBank/DDBJ whole genome shotgun (WGS) entry which is preliminary data.</text>
</comment>
<evidence type="ECO:0008006" key="3">
    <source>
        <dbReference type="Google" id="ProtNLM"/>
    </source>
</evidence>
<dbReference type="SUPFAM" id="SSF48371">
    <property type="entry name" value="ARM repeat"/>
    <property type="match status" value="1"/>
</dbReference>
<dbReference type="Proteomes" id="UP001158067">
    <property type="component" value="Unassembled WGS sequence"/>
</dbReference>
<dbReference type="InterPro" id="IPR016024">
    <property type="entry name" value="ARM-type_fold"/>
</dbReference>
<dbReference type="EMBL" id="FXUG01000009">
    <property type="protein sequence ID" value="SMP65596.1"/>
    <property type="molecule type" value="Genomic_DNA"/>
</dbReference>
<accession>A0ABY1QD73</accession>
<name>A0ABY1QD73_9BACT</name>
<protein>
    <recommendedName>
        <fullName evidence="3">AAA+ ATPase domain-containing protein</fullName>
    </recommendedName>
</protein>
<gene>
    <name evidence="1" type="ORF">SAMN06265222_109107</name>
</gene>